<dbReference type="Proteomes" id="UP000613740">
    <property type="component" value="Unassembled WGS sequence"/>
</dbReference>
<evidence type="ECO:0000313" key="2">
    <source>
        <dbReference type="EMBL" id="KAG2449977.1"/>
    </source>
</evidence>
<dbReference type="EMBL" id="JAEHOD010000012">
    <property type="protein sequence ID" value="KAG2449977.1"/>
    <property type="molecule type" value="Genomic_DNA"/>
</dbReference>
<reference evidence="2" key="1">
    <citation type="journal article" date="2020" name="bioRxiv">
        <title>Comparative genomics of Chlamydomonas.</title>
        <authorList>
            <person name="Craig R.J."/>
            <person name="Hasan A.R."/>
            <person name="Ness R.W."/>
            <person name="Keightley P.D."/>
        </authorList>
    </citation>
    <scope>NUCLEOTIDE SEQUENCE</scope>
    <source>
        <strain evidence="2">CCAP 11/173</strain>
    </source>
</reference>
<comment type="caution">
    <text evidence="2">The sequence shown here is derived from an EMBL/GenBank/DDBJ whole genome shotgun (WGS) entry which is preliminary data.</text>
</comment>
<keyword evidence="3" id="KW-1185">Reference proteome</keyword>
<name>A0A836B7H9_9CHLO</name>
<dbReference type="AlphaFoldDB" id="A0A836B7H9"/>
<gene>
    <name evidence="2" type="ORF">HYH02_000081</name>
</gene>
<proteinExistence type="predicted"/>
<organism evidence="2 3">
    <name type="scientific">Chlamydomonas schloesseri</name>
    <dbReference type="NCBI Taxonomy" id="2026947"/>
    <lineage>
        <taxon>Eukaryota</taxon>
        <taxon>Viridiplantae</taxon>
        <taxon>Chlorophyta</taxon>
        <taxon>core chlorophytes</taxon>
        <taxon>Chlorophyceae</taxon>
        <taxon>CS clade</taxon>
        <taxon>Chlamydomonadales</taxon>
        <taxon>Chlamydomonadaceae</taxon>
        <taxon>Chlamydomonas</taxon>
    </lineage>
</organism>
<evidence type="ECO:0000256" key="1">
    <source>
        <dbReference type="SAM" id="MobiDB-lite"/>
    </source>
</evidence>
<feature type="compositionally biased region" description="Low complexity" evidence="1">
    <location>
        <begin position="27"/>
        <end position="36"/>
    </location>
</feature>
<feature type="region of interest" description="Disordered" evidence="1">
    <location>
        <begin position="27"/>
        <end position="84"/>
    </location>
</feature>
<sequence length="250" mass="25808">MLSQSAFAPAVMEAKLAAAPVAAPASREPAPEAPAACSSRGGALVPHTRMDPAALPHPPAFTHDQHSQQDHHSHHHHHHHHHQRRCHTVCQPMLPEEALAAINLARSTGHLARSVADLAASFQRAYSATGTELGPQGSEPEPHHLFNHHLHRLTATSGGGGTAAAAVAASRRGPEMSSAAAAAAANAAAGMAAAAKAAAAAAAAAAVHRRGGGWELERVACESMPRSRSCELLQHLGAVEEDADAAAWWT</sequence>
<evidence type="ECO:0000313" key="3">
    <source>
        <dbReference type="Proteomes" id="UP000613740"/>
    </source>
</evidence>
<feature type="compositionally biased region" description="Basic residues" evidence="1">
    <location>
        <begin position="72"/>
        <end position="84"/>
    </location>
</feature>
<protein>
    <submittedName>
        <fullName evidence="2">Uncharacterized protein</fullName>
    </submittedName>
</protein>
<accession>A0A836B7H9</accession>